<keyword evidence="13" id="KW-1185">Reference proteome</keyword>
<dbReference type="RefSeq" id="WP_072282814.1">
    <property type="nucleotide sequence ID" value="NZ_CP015519.1"/>
</dbReference>
<dbReference type="GO" id="GO:0030170">
    <property type="term" value="F:pyridoxal phosphate binding"/>
    <property type="evidence" value="ECO:0007669"/>
    <property type="project" value="InterPro"/>
</dbReference>
<dbReference type="InterPro" id="IPR004839">
    <property type="entry name" value="Aminotransferase_I/II_large"/>
</dbReference>
<dbReference type="InterPro" id="IPR004723">
    <property type="entry name" value="AONS_Archaea/Proteobacteria"/>
</dbReference>
<evidence type="ECO:0000313" key="13">
    <source>
        <dbReference type="Proteomes" id="UP000182517"/>
    </source>
</evidence>
<keyword evidence="6" id="KW-0093">Biotin biosynthesis</keyword>
<dbReference type="STRING" id="1842532.A7E78_02760"/>
<dbReference type="InterPro" id="IPR015422">
    <property type="entry name" value="PyrdxlP-dep_Trfase_small"/>
</dbReference>
<evidence type="ECO:0000256" key="10">
    <source>
        <dbReference type="RuleBase" id="RU003693"/>
    </source>
</evidence>
<reference evidence="12 13" key="1">
    <citation type="journal article" date="2017" name="Genome Announc.">
        <title>Complete Genome Sequences of Two Acetylene-Fermenting Pelobacter acetylenicus Strains.</title>
        <authorList>
            <person name="Sutton J.M."/>
            <person name="Baesman S.M."/>
            <person name="Fierst J.L."/>
            <person name="Poret-Peterson A.T."/>
            <person name="Oremland R.S."/>
            <person name="Dunlap D.S."/>
            <person name="Akob D.M."/>
        </authorList>
    </citation>
    <scope>NUCLEOTIDE SEQUENCE [LARGE SCALE GENOMIC DNA]</scope>
    <source>
        <strain evidence="12 13">SFB93</strain>
    </source>
</reference>
<dbReference type="InterPro" id="IPR001917">
    <property type="entry name" value="Aminotrans_II_pyridoxalP_BS"/>
</dbReference>
<dbReference type="Gene3D" id="3.90.1150.10">
    <property type="entry name" value="Aspartate Aminotransferase, domain 1"/>
    <property type="match status" value="1"/>
</dbReference>
<evidence type="ECO:0000256" key="9">
    <source>
        <dbReference type="PIRSR" id="PIRSR604723-51"/>
    </source>
</evidence>
<dbReference type="Pfam" id="PF00155">
    <property type="entry name" value="Aminotran_1_2"/>
    <property type="match status" value="1"/>
</dbReference>
<dbReference type="GO" id="GO:0009102">
    <property type="term" value="P:biotin biosynthetic process"/>
    <property type="evidence" value="ECO:0007669"/>
    <property type="project" value="UniProtKB-UniRule"/>
</dbReference>
<evidence type="ECO:0000256" key="3">
    <source>
        <dbReference type="ARBA" id="ARBA00010008"/>
    </source>
</evidence>
<feature type="modified residue" description="N6-(pyridoxal phosphate)lysine" evidence="9">
    <location>
        <position position="238"/>
    </location>
</feature>
<dbReference type="AlphaFoldDB" id="A0A1L3GLN8"/>
<comment type="similarity">
    <text evidence="3 10">Belongs to the class-II pyridoxal-phosphate-dependent aminotransferase family. BioF subfamily.</text>
</comment>
<evidence type="ECO:0000313" key="12">
    <source>
        <dbReference type="EMBL" id="APG26853.1"/>
    </source>
</evidence>
<evidence type="ECO:0000256" key="7">
    <source>
        <dbReference type="ARBA" id="ARBA00022898"/>
    </source>
</evidence>
<evidence type="ECO:0000256" key="8">
    <source>
        <dbReference type="ARBA" id="ARBA00047715"/>
    </source>
</evidence>
<comment type="cofactor">
    <cofactor evidence="1 9 10">
        <name>pyridoxal 5'-phosphate</name>
        <dbReference type="ChEBI" id="CHEBI:597326"/>
    </cofactor>
</comment>
<protein>
    <recommendedName>
        <fullName evidence="10">8-amino-7-ketopelargonate synthase</fullName>
        <ecNumber evidence="10">2.3.1.47</ecNumber>
    </recommendedName>
</protein>
<dbReference type="Proteomes" id="UP000182517">
    <property type="component" value="Chromosome"/>
</dbReference>
<evidence type="ECO:0000256" key="5">
    <source>
        <dbReference type="ARBA" id="ARBA00022679"/>
    </source>
</evidence>
<evidence type="ECO:0000256" key="1">
    <source>
        <dbReference type="ARBA" id="ARBA00001933"/>
    </source>
</evidence>
<keyword evidence="7 9" id="KW-0663">Pyridoxal phosphate</keyword>
<dbReference type="CDD" id="cd06454">
    <property type="entry name" value="KBL_like"/>
    <property type="match status" value="1"/>
</dbReference>
<keyword evidence="5 10" id="KW-0808">Transferase</keyword>
<gene>
    <name evidence="12" type="ORF">A7E78_02760</name>
</gene>
<dbReference type="InterPro" id="IPR015424">
    <property type="entry name" value="PyrdxlP-dep_Trfase"/>
</dbReference>
<organism evidence="12 13">
    <name type="scientific">Syntrophotalea acetylenivorans</name>
    <dbReference type="NCBI Taxonomy" id="1842532"/>
    <lineage>
        <taxon>Bacteria</taxon>
        <taxon>Pseudomonadati</taxon>
        <taxon>Thermodesulfobacteriota</taxon>
        <taxon>Desulfuromonadia</taxon>
        <taxon>Desulfuromonadales</taxon>
        <taxon>Syntrophotaleaceae</taxon>
        <taxon>Syntrophotalea</taxon>
    </lineage>
</organism>
<comment type="catalytic activity">
    <reaction evidence="8 10">
        <text>6-carboxyhexanoyl-[ACP] + L-alanine + H(+) = (8S)-8-amino-7-oxononanoate + holo-[ACP] + CO2</text>
        <dbReference type="Rhea" id="RHEA:42288"/>
        <dbReference type="Rhea" id="RHEA-COMP:9685"/>
        <dbReference type="Rhea" id="RHEA-COMP:9955"/>
        <dbReference type="ChEBI" id="CHEBI:15378"/>
        <dbReference type="ChEBI" id="CHEBI:16526"/>
        <dbReference type="ChEBI" id="CHEBI:57972"/>
        <dbReference type="ChEBI" id="CHEBI:64479"/>
        <dbReference type="ChEBI" id="CHEBI:78846"/>
        <dbReference type="ChEBI" id="CHEBI:149468"/>
        <dbReference type="EC" id="2.3.1.47"/>
    </reaction>
</comment>
<evidence type="ECO:0000259" key="11">
    <source>
        <dbReference type="Pfam" id="PF00155"/>
    </source>
</evidence>
<proteinExistence type="inferred from homology"/>
<sequence length="391" mass="41718">MIDWQSQLNSLNDRGLLRRLRTVTSDQGAYVEIDGQRVLLLCSNNYLGLATHPKIIEAAQRATARYGAGSGGSRLISGSMRCHQLLEEDLAAFKGTERALLFNSGYAANCGILQGLLGEGDLIFSDSLNHASIIDGCRLSKARTIIYPHGDFEALDALMMQEVSRRQGRWLMVTDGVFSMDGDLAPLPELVKLKKRYDALLMVDDAHGTGLLGAGGRGTGEYLECLEDIDLHMGTLGKALGGAGAYLAGPSAAIELLINRARSFVFSTSLPPGVPAAASAALEIVAGSEGDELRQRLVENRIRFITGLRQGGLEVEEHPSPIVPILTAEPAPTMAASERLITEGYFVQGIRPPTVPAGSCRLRATLMSLHQPSDLDAAAKAIVQAVQGASQ</sequence>
<feature type="domain" description="Aminotransferase class I/classII large" evidence="11">
    <location>
        <begin position="38"/>
        <end position="382"/>
    </location>
</feature>
<dbReference type="PROSITE" id="PS00599">
    <property type="entry name" value="AA_TRANSFER_CLASS_2"/>
    <property type="match status" value="1"/>
</dbReference>
<dbReference type="EMBL" id="CP015519">
    <property type="protein sequence ID" value="APG26853.1"/>
    <property type="molecule type" value="Genomic_DNA"/>
</dbReference>
<dbReference type="NCBIfam" id="TIGR00858">
    <property type="entry name" value="bioF"/>
    <property type="match status" value="1"/>
</dbReference>
<dbReference type="PANTHER" id="PTHR13693:SF100">
    <property type="entry name" value="8-AMINO-7-OXONONANOATE SYNTHASE"/>
    <property type="match status" value="1"/>
</dbReference>
<name>A0A1L3GLN8_9BACT</name>
<comment type="subunit">
    <text evidence="4 10">Homodimer.</text>
</comment>
<comment type="function">
    <text evidence="10">Catalyzes the decarboxylative condensation of pimeloyl-[acyl-carrier protein] and L-alanine to produce 8-amino-7-oxononanoate (AON), [acyl-carrier protein], and carbon dioxide.</text>
</comment>
<dbReference type="SUPFAM" id="SSF53383">
    <property type="entry name" value="PLP-dependent transferases"/>
    <property type="match status" value="1"/>
</dbReference>
<dbReference type="Gene3D" id="3.40.640.10">
    <property type="entry name" value="Type I PLP-dependent aspartate aminotransferase-like (Major domain)"/>
    <property type="match status" value="1"/>
</dbReference>
<dbReference type="InterPro" id="IPR050087">
    <property type="entry name" value="AON_synthase_class-II"/>
</dbReference>
<dbReference type="PANTHER" id="PTHR13693">
    <property type="entry name" value="CLASS II AMINOTRANSFERASE/8-AMINO-7-OXONONANOATE SYNTHASE"/>
    <property type="match status" value="1"/>
</dbReference>
<dbReference type="EC" id="2.3.1.47" evidence="10"/>
<dbReference type="UniPathway" id="UPA00078"/>
<comment type="pathway">
    <text evidence="2 10">Cofactor biosynthesis; biotin biosynthesis.</text>
</comment>
<evidence type="ECO:0000256" key="6">
    <source>
        <dbReference type="ARBA" id="ARBA00022756"/>
    </source>
</evidence>
<evidence type="ECO:0000256" key="2">
    <source>
        <dbReference type="ARBA" id="ARBA00004746"/>
    </source>
</evidence>
<dbReference type="KEGG" id="pef:A7E78_02760"/>
<dbReference type="InterPro" id="IPR015421">
    <property type="entry name" value="PyrdxlP-dep_Trfase_major"/>
</dbReference>
<dbReference type="GO" id="GO:0008710">
    <property type="term" value="F:8-amino-7-oxononanoate synthase activity"/>
    <property type="evidence" value="ECO:0007669"/>
    <property type="project" value="UniProtKB-UniRule"/>
</dbReference>
<accession>A0A1L3GLN8</accession>
<evidence type="ECO:0000256" key="4">
    <source>
        <dbReference type="ARBA" id="ARBA00011738"/>
    </source>
</evidence>
<dbReference type="OrthoDB" id="9807157at2"/>